<proteinExistence type="predicted"/>
<keyword evidence="2" id="KW-1185">Reference proteome</keyword>
<name>A0A8R1DK43_CAEJA</name>
<sequence>MRISSREIPHLQQAIWNVAGELYQRQKDVETDGSMYQIQQKQKPGEELEAQRMLAKISKMKDMASLRYLFERGLLTERHVPREPTRKQGILLLRRRNCDVLVSILQHIVI</sequence>
<evidence type="ECO:0000313" key="1">
    <source>
        <dbReference type="EnsemblMetazoa" id="CJA04964.1"/>
    </source>
</evidence>
<dbReference type="EnsemblMetazoa" id="CJA04964.1">
    <property type="protein sequence ID" value="CJA04964.1"/>
    <property type="gene ID" value="WBGene00124168"/>
</dbReference>
<dbReference type="Proteomes" id="UP000005237">
    <property type="component" value="Unassembled WGS sequence"/>
</dbReference>
<protein>
    <submittedName>
        <fullName evidence="1">Uncharacterized protein</fullName>
    </submittedName>
</protein>
<reference evidence="1" key="2">
    <citation type="submission" date="2022-06" db="UniProtKB">
        <authorList>
            <consortium name="EnsemblMetazoa"/>
        </authorList>
    </citation>
    <scope>IDENTIFICATION</scope>
    <source>
        <strain evidence="1">DF5081</strain>
    </source>
</reference>
<accession>A0A8R1DK43</accession>
<organism evidence="1 2">
    <name type="scientific">Caenorhabditis japonica</name>
    <dbReference type="NCBI Taxonomy" id="281687"/>
    <lineage>
        <taxon>Eukaryota</taxon>
        <taxon>Metazoa</taxon>
        <taxon>Ecdysozoa</taxon>
        <taxon>Nematoda</taxon>
        <taxon>Chromadorea</taxon>
        <taxon>Rhabditida</taxon>
        <taxon>Rhabditina</taxon>
        <taxon>Rhabditomorpha</taxon>
        <taxon>Rhabditoidea</taxon>
        <taxon>Rhabditidae</taxon>
        <taxon>Peloderinae</taxon>
        <taxon>Caenorhabditis</taxon>
    </lineage>
</organism>
<evidence type="ECO:0000313" key="2">
    <source>
        <dbReference type="Proteomes" id="UP000005237"/>
    </source>
</evidence>
<reference evidence="2" key="1">
    <citation type="submission" date="2010-08" db="EMBL/GenBank/DDBJ databases">
        <authorList>
            <consortium name="Caenorhabditis japonica Sequencing Consortium"/>
            <person name="Wilson R.K."/>
        </authorList>
    </citation>
    <scope>NUCLEOTIDE SEQUENCE [LARGE SCALE GENOMIC DNA]</scope>
    <source>
        <strain evidence="2">DF5081</strain>
    </source>
</reference>
<dbReference type="AlphaFoldDB" id="A0A8R1DK43"/>